<name>A0A0F9KQE5_9ZZZZ</name>
<evidence type="ECO:0000313" key="1">
    <source>
        <dbReference type="EMBL" id="KKM17640.1"/>
    </source>
</evidence>
<proteinExistence type="predicted"/>
<accession>A0A0F9KQE5</accession>
<organism evidence="1">
    <name type="scientific">marine sediment metagenome</name>
    <dbReference type="NCBI Taxonomy" id="412755"/>
    <lineage>
        <taxon>unclassified sequences</taxon>
        <taxon>metagenomes</taxon>
        <taxon>ecological metagenomes</taxon>
    </lineage>
</organism>
<feature type="non-terminal residue" evidence="1">
    <location>
        <position position="78"/>
    </location>
</feature>
<reference evidence="1" key="1">
    <citation type="journal article" date="2015" name="Nature">
        <title>Complex archaea that bridge the gap between prokaryotes and eukaryotes.</title>
        <authorList>
            <person name="Spang A."/>
            <person name="Saw J.H."/>
            <person name="Jorgensen S.L."/>
            <person name="Zaremba-Niedzwiedzka K."/>
            <person name="Martijn J."/>
            <person name="Lind A.E."/>
            <person name="van Eijk R."/>
            <person name="Schleper C."/>
            <person name="Guy L."/>
            <person name="Ettema T.J."/>
        </authorList>
    </citation>
    <scope>NUCLEOTIDE SEQUENCE</scope>
</reference>
<gene>
    <name evidence="1" type="ORF">LCGC14_1673710</name>
</gene>
<dbReference type="EMBL" id="LAZR01014405">
    <property type="protein sequence ID" value="KKM17640.1"/>
    <property type="molecule type" value="Genomic_DNA"/>
</dbReference>
<dbReference type="AlphaFoldDB" id="A0A0F9KQE5"/>
<protein>
    <submittedName>
        <fullName evidence="1">Uncharacterized protein</fullName>
    </submittedName>
</protein>
<sequence>MTITMNFMVGGAMRKVVIKRRKISFLTAELSFVPYIIDLDKLDDEKEKIKKMKMDKKLIKELALLKTEKDLANDIIKD</sequence>
<comment type="caution">
    <text evidence="1">The sequence shown here is derived from an EMBL/GenBank/DDBJ whole genome shotgun (WGS) entry which is preliminary data.</text>
</comment>